<keyword evidence="6" id="KW-0645">Protease</keyword>
<protein>
    <recommendedName>
        <fullName evidence="4">serine-type D-Ala-D-Ala carboxypeptidase</fullName>
        <ecNumber evidence="4">3.4.16.4</ecNumber>
    </recommendedName>
</protein>
<evidence type="ECO:0000256" key="11">
    <source>
        <dbReference type="ARBA" id="ARBA00023316"/>
    </source>
</evidence>
<dbReference type="Proteomes" id="UP001242480">
    <property type="component" value="Unassembled WGS sequence"/>
</dbReference>
<proteinExistence type="inferred from homology"/>
<evidence type="ECO:0000313" key="16">
    <source>
        <dbReference type="Proteomes" id="UP001242480"/>
    </source>
</evidence>
<evidence type="ECO:0000256" key="8">
    <source>
        <dbReference type="ARBA" id="ARBA00022801"/>
    </source>
</evidence>
<feature type="domain" description="Peptidase S11 D-Ala-D-Ala carboxypeptidase A C-terminal" evidence="14">
    <location>
        <begin position="292"/>
        <end position="382"/>
    </location>
</feature>
<name>A0ABU0J3F5_9HYPH</name>
<keyword evidence="16" id="KW-1185">Reference proteome</keyword>
<keyword evidence="5 15" id="KW-0121">Carboxypeptidase</keyword>
<dbReference type="EC" id="3.4.16.4" evidence="4"/>
<dbReference type="InterPro" id="IPR018044">
    <property type="entry name" value="Peptidase_S11"/>
</dbReference>
<dbReference type="InterPro" id="IPR037167">
    <property type="entry name" value="Peptidase_S11_C_sf"/>
</dbReference>
<dbReference type="Gene3D" id="2.60.410.10">
    <property type="entry name" value="D-Ala-D-Ala carboxypeptidase, C-terminal domain"/>
    <property type="match status" value="1"/>
</dbReference>
<evidence type="ECO:0000313" key="15">
    <source>
        <dbReference type="EMBL" id="MDQ0468798.1"/>
    </source>
</evidence>
<keyword evidence="11" id="KW-0961">Cell wall biogenesis/degradation</keyword>
<comment type="function">
    <text evidence="1">Removes C-terminal D-alanyl residues from sugar-peptide cell wall precursors.</text>
</comment>
<dbReference type="Gene3D" id="3.40.710.10">
    <property type="entry name" value="DD-peptidase/beta-lactamase superfamily"/>
    <property type="match status" value="1"/>
</dbReference>
<evidence type="ECO:0000256" key="6">
    <source>
        <dbReference type="ARBA" id="ARBA00022670"/>
    </source>
</evidence>
<dbReference type="Pfam" id="PF07943">
    <property type="entry name" value="PBP5_C"/>
    <property type="match status" value="1"/>
</dbReference>
<dbReference type="RefSeq" id="WP_307270486.1">
    <property type="nucleotide sequence ID" value="NZ_JAUSVX010000002.1"/>
</dbReference>
<dbReference type="SMART" id="SM00936">
    <property type="entry name" value="PBP5_C"/>
    <property type="match status" value="1"/>
</dbReference>
<comment type="caution">
    <text evidence="15">The sequence shown here is derived from an EMBL/GenBank/DDBJ whole genome shotgun (WGS) entry which is preliminary data.</text>
</comment>
<dbReference type="PANTHER" id="PTHR21581:SF6">
    <property type="entry name" value="TRAFFICKING PROTEIN PARTICLE COMPLEX SUBUNIT 12"/>
    <property type="match status" value="1"/>
</dbReference>
<dbReference type="InterPro" id="IPR012338">
    <property type="entry name" value="Beta-lactam/transpept-like"/>
</dbReference>
<reference evidence="15 16" key="1">
    <citation type="submission" date="2023-07" db="EMBL/GenBank/DDBJ databases">
        <title>Genomic Encyclopedia of Type Strains, Phase IV (KMG-IV): sequencing the most valuable type-strain genomes for metagenomic binning, comparative biology and taxonomic classification.</title>
        <authorList>
            <person name="Goeker M."/>
        </authorList>
    </citation>
    <scope>NUCLEOTIDE SEQUENCE [LARGE SCALE GENOMIC DNA]</scope>
    <source>
        <strain evidence="15 16">DSM 19619</strain>
    </source>
</reference>
<dbReference type="SUPFAM" id="SSF69189">
    <property type="entry name" value="Penicillin-binding protein associated domain"/>
    <property type="match status" value="1"/>
</dbReference>
<comment type="pathway">
    <text evidence="2">Cell wall biogenesis; peptidoglycan biosynthesis.</text>
</comment>
<dbReference type="PRINTS" id="PR00725">
    <property type="entry name" value="DADACBPTASE1"/>
</dbReference>
<evidence type="ECO:0000256" key="2">
    <source>
        <dbReference type="ARBA" id="ARBA00004752"/>
    </source>
</evidence>
<organism evidence="15 16">
    <name type="scientific">Labrys wisconsinensis</name>
    <dbReference type="NCBI Taxonomy" id="425677"/>
    <lineage>
        <taxon>Bacteria</taxon>
        <taxon>Pseudomonadati</taxon>
        <taxon>Pseudomonadota</taxon>
        <taxon>Alphaproteobacteria</taxon>
        <taxon>Hyphomicrobiales</taxon>
        <taxon>Xanthobacteraceae</taxon>
        <taxon>Labrys</taxon>
    </lineage>
</organism>
<keyword evidence="10" id="KW-0573">Peptidoglycan synthesis</keyword>
<dbReference type="Pfam" id="PF00768">
    <property type="entry name" value="Peptidase_S11"/>
    <property type="match status" value="1"/>
</dbReference>
<dbReference type="InterPro" id="IPR012907">
    <property type="entry name" value="Peptidase_S11_C"/>
</dbReference>
<gene>
    <name evidence="15" type="ORF">QO011_001798</name>
</gene>
<dbReference type="PANTHER" id="PTHR21581">
    <property type="entry name" value="D-ALANYL-D-ALANINE CARBOXYPEPTIDASE"/>
    <property type="match status" value="1"/>
</dbReference>
<evidence type="ECO:0000256" key="10">
    <source>
        <dbReference type="ARBA" id="ARBA00022984"/>
    </source>
</evidence>
<accession>A0ABU0J3F5</accession>
<evidence type="ECO:0000256" key="7">
    <source>
        <dbReference type="ARBA" id="ARBA00022729"/>
    </source>
</evidence>
<evidence type="ECO:0000256" key="1">
    <source>
        <dbReference type="ARBA" id="ARBA00003217"/>
    </source>
</evidence>
<evidence type="ECO:0000256" key="4">
    <source>
        <dbReference type="ARBA" id="ARBA00012448"/>
    </source>
</evidence>
<evidence type="ECO:0000256" key="12">
    <source>
        <dbReference type="ARBA" id="ARBA00034000"/>
    </source>
</evidence>
<evidence type="ECO:0000256" key="13">
    <source>
        <dbReference type="RuleBase" id="RU004016"/>
    </source>
</evidence>
<keyword evidence="7" id="KW-0732">Signal</keyword>
<evidence type="ECO:0000259" key="14">
    <source>
        <dbReference type="SMART" id="SM00936"/>
    </source>
</evidence>
<dbReference type="GO" id="GO:0009002">
    <property type="term" value="F:serine-type D-Ala-D-Ala carboxypeptidase activity"/>
    <property type="evidence" value="ECO:0007669"/>
    <property type="project" value="UniProtKB-EC"/>
</dbReference>
<sequence length="408" mass="43524">MEFGTWNDHFSLCAFDRRLGIVFRTLVLICLALVAASAARAEPFETSAPVALLLDASSGMLLLGRNVDRPVEPAAMAKMMTVAVVAEALAKGETSLDTEYPVSEQAWRKGGAPSRSATMFAALKSRIRVADLLRGAMVQAANDACLIMAEGIAGSEDAFVVRMNALAAAIGMTHTHFSNVTGFADPDQHTTARDLAVLVQYLVDHHPQIYAVYGEKEFTWNRIRQLNRNPLLTAVAGTDGGATGASDSAGFGLAASAMRDGRRLVLVVHGLKSVKERADEAARILEWGFKSFEPKEMFAAGETIGEASVFGGTSWTVPLVADGPVRLPVRTDSKDQLQARIVYDGPLPAPVRRGDAVGRLQVLREGIVALEIPVRAGADVPVGGLGKRALDALYEFGVGLVRGRAERS</sequence>
<keyword evidence="8 15" id="KW-0378">Hydrolase</keyword>
<dbReference type="InterPro" id="IPR015956">
    <property type="entry name" value="Peniciliin-bd_prot_C_sf"/>
</dbReference>
<dbReference type="InterPro" id="IPR001967">
    <property type="entry name" value="Peptidase_S11_N"/>
</dbReference>
<evidence type="ECO:0000256" key="5">
    <source>
        <dbReference type="ARBA" id="ARBA00022645"/>
    </source>
</evidence>
<evidence type="ECO:0000256" key="9">
    <source>
        <dbReference type="ARBA" id="ARBA00022960"/>
    </source>
</evidence>
<keyword evidence="9" id="KW-0133">Cell shape</keyword>
<comment type="catalytic activity">
    <reaction evidence="12">
        <text>Preferential cleavage: (Ac)2-L-Lys-D-Ala-|-D-Ala. Also transpeptidation of peptidyl-alanyl moieties that are N-acyl substituents of D-alanine.</text>
        <dbReference type="EC" id="3.4.16.4"/>
    </reaction>
</comment>
<dbReference type="SUPFAM" id="SSF56601">
    <property type="entry name" value="beta-lactamase/transpeptidase-like"/>
    <property type="match status" value="1"/>
</dbReference>
<dbReference type="EMBL" id="JAUSVX010000002">
    <property type="protein sequence ID" value="MDQ0468798.1"/>
    <property type="molecule type" value="Genomic_DNA"/>
</dbReference>
<comment type="similarity">
    <text evidence="3 13">Belongs to the peptidase S11 family.</text>
</comment>
<evidence type="ECO:0000256" key="3">
    <source>
        <dbReference type="ARBA" id="ARBA00007164"/>
    </source>
</evidence>